<dbReference type="GO" id="GO:0005886">
    <property type="term" value="C:plasma membrane"/>
    <property type="evidence" value="ECO:0007669"/>
    <property type="project" value="UniProtKB-SubCell"/>
</dbReference>
<evidence type="ECO:0000256" key="7">
    <source>
        <dbReference type="ARBA" id="ARBA00022989"/>
    </source>
</evidence>
<dbReference type="Pfam" id="PF00528">
    <property type="entry name" value="BPD_transp_1"/>
    <property type="match status" value="1"/>
</dbReference>
<feature type="domain" description="ABC transmembrane type-1" evidence="11">
    <location>
        <begin position="296"/>
        <end position="528"/>
    </location>
</feature>
<dbReference type="SUPFAM" id="SSF161098">
    <property type="entry name" value="MetI-like"/>
    <property type="match status" value="1"/>
</dbReference>
<proteinExistence type="inferred from homology"/>
<evidence type="ECO:0000256" key="4">
    <source>
        <dbReference type="ARBA" id="ARBA00022448"/>
    </source>
</evidence>
<dbReference type="GO" id="GO:0035435">
    <property type="term" value="P:phosphate ion transmembrane transport"/>
    <property type="evidence" value="ECO:0007669"/>
    <property type="project" value="InterPro"/>
</dbReference>
<evidence type="ECO:0000256" key="2">
    <source>
        <dbReference type="ARBA" id="ARBA00007069"/>
    </source>
</evidence>
<feature type="transmembrane region" description="Helical" evidence="9">
    <location>
        <begin position="509"/>
        <end position="531"/>
    </location>
</feature>
<dbReference type="InterPro" id="IPR000515">
    <property type="entry name" value="MetI-like"/>
</dbReference>
<name>H5TDJ7_9ALTE</name>
<protein>
    <recommendedName>
        <fullName evidence="3 9">Phosphate transport system permease protein PstA</fullName>
    </recommendedName>
</protein>
<keyword evidence="5 9" id="KW-1003">Cell membrane</keyword>
<dbReference type="OrthoDB" id="9807065at2"/>
<keyword evidence="13" id="KW-1185">Reference proteome</keyword>
<dbReference type="PANTHER" id="PTHR43470:SF6">
    <property type="entry name" value="PHOSPHATE TRANSPORT SYSTEM PERMEASE PROTEIN PSTA"/>
    <property type="match status" value="1"/>
</dbReference>
<sequence>MISKLSLLTNKYVRGDYAQQFKQSLLEVLAMLACATILIVLVGIFAFIGVQGGRYFMPMSAYQITTVHTLSNAQDVQGKGTSVPDRSVQKEQIQYTLSHLSAAELASSLQQKLLIQYIAQTQEMPKITVSAADSLYQINTTSGQTLVGKFVSLQEGSKVSQSLANLVVLQSEVARLQQNLSDIQIQRLQSLHRAISELDNKQVARDTPLYQTTLAEFMLWQAHANNIIEQIGSYKINIRLDSGELLSLAINKVQDIYQPNQLSSWQSIGYILNKIVVFISDSPKQASTSGGVFPAIFGTLLMVIIMAIIVTPFGAIAAIYLHEYAPDNRLTTTIRICVSNMAAVPSVVYGVFGLGFFVYVLGGSIDSLLYSDKLPSPTFGAPGLLWASLTMGILTLPVVIVATQEGLSRVPSNLRSGAIALGATKYETIVKVVLPMASPGILTGVILAIARAAGEVAPLILVGAVKFAPTLPIDGEFPFVHLERQFMHLGVFIYDGAFHNQTESQVSSLMFASCMLLLLVVLLLNLSAILLRNKLRNKYERL</sequence>
<dbReference type="PROSITE" id="PS50928">
    <property type="entry name" value="ABC_TM1"/>
    <property type="match status" value="1"/>
</dbReference>
<comment type="subcellular location">
    <subcellularLocation>
        <location evidence="9">Cell inner membrane</location>
        <topology evidence="9">Multi-pass membrane protein</topology>
    </subcellularLocation>
    <subcellularLocation>
        <location evidence="1">Cell membrane</location>
        <topology evidence="1">Multi-pass membrane protein</topology>
    </subcellularLocation>
</comment>
<dbReference type="InterPro" id="IPR035906">
    <property type="entry name" value="MetI-like_sf"/>
</dbReference>
<evidence type="ECO:0000313" key="12">
    <source>
        <dbReference type="EMBL" id="GAB56374.1"/>
    </source>
</evidence>
<evidence type="ECO:0000256" key="1">
    <source>
        <dbReference type="ARBA" id="ARBA00004651"/>
    </source>
</evidence>
<feature type="transmembrane region" description="Helical" evidence="9">
    <location>
        <begin position="28"/>
        <end position="50"/>
    </location>
</feature>
<reference evidence="12 13" key="1">
    <citation type="journal article" date="2012" name="J. Bacteriol.">
        <title>Genome sequence of proteorhodopsin-containing sea ice bacterium Glaciecola punicea ACAM 611T.</title>
        <authorList>
            <person name="Qin Q.-L."/>
            <person name="Xie B.-B."/>
            <person name="Shu Y.-L."/>
            <person name="Rong J.-C."/>
            <person name="Zhao D.-L."/>
            <person name="Zhang X.-Y."/>
            <person name="Chen X.-L."/>
            <person name="Zhou B.-C."/>
            <person name="Zhanga Y.-Z."/>
        </authorList>
    </citation>
    <scope>NUCLEOTIDE SEQUENCE [LARGE SCALE GENOMIC DNA]</scope>
    <source>
        <strain evidence="12 13">ACAM 611</strain>
    </source>
</reference>
<evidence type="ECO:0000256" key="3">
    <source>
        <dbReference type="ARBA" id="ARBA00016864"/>
    </source>
</evidence>
<dbReference type="InterPro" id="IPR005672">
    <property type="entry name" value="Phosphate_PstA"/>
</dbReference>
<dbReference type="Proteomes" id="UP000053586">
    <property type="component" value="Unassembled WGS sequence"/>
</dbReference>
<keyword evidence="6 9" id="KW-0812">Transmembrane</keyword>
<keyword evidence="4" id="KW-0813">Transport</keyword>
<evidence type="ECO:0000313" key="13">
    <source>
        <dbReference type="Proteomes" id="UP000053586"/>
    </source>
</evidence>
<feature type="transmembrane region" description="Helical" evidence="9">
    <location>
        <begin position="428"/>
        <end position="450"/>
    </location>
</feature>
<dbReference type="eggNOG" id="COG0581">
    <property type="taxonomic scope" value="Bacteria"/>
</dbReference>
<feature type="transmembrane region" description="Helical" evidence="9">
    <location>
        <begin position="292"/>
        <end position="321"/>
    </location>
</feature>
<keyword evidence="8 9" id="KW-0472">Membrane</keyword>
<gene>
    <name evidence="12" type="primary">pstA</name>
    <name evidence="12" type="ORF">GPUN_2259</name>
</gene>
<evidence type="ECO:0000259" key="11">
    <source>
        <dbReference type="PROSITE" id="PS50928"/>
    </source>
</evidence>
<evidence type="ECO:0000256" key="5">
    <source>
        <dbReference type="ARBA" id="ARBA00022475"/>
    </source>
</evidence>
<dbReference type="AlphaFoldDB" id="H5TDJ7"/>
<evidence type="ECO:0000256" key="6">
    <source>
        <dbReference type="ARBA" id="ARBA00022692"/>
    </source>
</evidence>
<feature type="transmembrane region" description="Helical" evidence="9">
    <location>
        <begin position="342"/>
        <end position="365"/>
    </location>
</feature>
<evidence type="ECO:0000256" key="10">
    <source>
        <dbReference type="SAM" id="Coils"/>
    </source>
</evidence>
<feature type="coiled-coil region" evidence="10">
    <location>
        <begin position="159"/>
        <end position="186"/>
    </location>
</feature>
<comment type="caution">
    <text evidence="12">The sequence shown here is derived from an EMBL/GenBank/DDBJ whole genome shotgun (WGS) entry which is preliminary data.</text>
</comment>
<comment type="similarity">
    <text evidence="2 9">Belongs to the binding-protein-dependent transport system permease family. CysTW subfamily.</text>
</comment>
<dbReference type="RefSeq" id="WP_006006458.1">
    <property type="nucleotide sequence ID" value="NZ_BAET01000028.1"/>
</dbReference>
<keyword evidence="10" id="KW-0175">Coiled coil</keyword>
<accession>H5TDJ7</accession>
<dbReference type="STRING" id="56804.BAE46_05145"/>
<dbReference type="EMBL" id="BAET01000028">
    <property type="protein sequence ID" value="GAB56374.1"/>
    <property type="molecule type" value="Genomic_DNA"/>
</dbReference>
<organism evidence="12 13">
    <name type="scientific">Glaciecola punicea ACAM 611</name>
    <dbReference type="NCBI Taxonomy" id="1121923"/>
    <lineage>
        <taxon>Bacteria</taxon>
        <taxon>Pseudomonadati</taxon>
        <taxon>Pseudomonadota</taxon>
        <taxon>Gammaproteobacteria</taxon>
        <taxon>Alteromonadales</taxon>
        <taxon>Alteromonadaceae</taxon>
        <taxon>Glaciecola</taxon>
    </lineage>
</organism>
<dbReference type="PANTHER" id="PTHR43470">
    <property type="entry name" value="PHOSPHATE TRANSPORT SYSTEM PERMEASE PROTEIN PSTA-RELATED"/>
    <property type="match status" value="1"/>
</dbReference>
<reference evidence="12 13" key="2">
    <citation type="journal article" date="2017" name="Antonie Van Leeuwenhoek">
        <title>Rhizobium rhizosphaerae sp. nov., a novel species isolated from rice rhizosphere.</title>
        <authorList>
            <person name="Zhao J.J."/>
            <person name="Zhang J."/>
            <person name="Zhang R.J."/>
            <person name="Zhang C.W."/>
            <person name="Yin H.Q."/>
            <person name="Zhang X.X."/>
        </authorList>
    </citation>
    <scope>NUCLEOTIDE SEQUENCE [LARGE SCALE GENOMIC DNA]</scope>
    <source>
        <strain evidence="12 13">ACAM 611</strain>
    </source>
</reference>
<feature type="transmembrane region" description="Helical" evidence="9">
    <location>
        <begin position="385"/>
        <end position="407"/>
    </location>
</feature>
<keyword evidence="7 9" id="KW-1133">Transmembrane helix</keyword>
<evidence type="ECO:0000256" key="8">
    <source>
        <dbReference type="ARBA" id="ARBA00023136"/>
    </source>
</evidence>
<dbReference type="NCBIfam" id="TIGR00974">
    <property type="entry name" value="3a0107s02c"/>
    <property type="match status" value="1"/>
</dbReference>
<dbReference type="Gene3D" id="1.10.3720.10">
    <property type="entry name" value="MetI-like"/>
    <property type="match status" value="1"/>
</dbReference>
<dbReference type="GO" id="GO:0005315">
    <property type="term" value="F:phosphate transmembrane transporter activity"/>
    <property type="evidence" value="ECO:0007669"/>
    <property type="project" value="InterPro"/>
</dbReference>
<dbReference type="CDD" id="cd06261">
    <property type="entry name" value="TM_PBP2"/>
    <property type="match status" value="1"/>
</dbReference>
<evidence type="ECO:0000256" key="9">
    <source>
        <dbReference type="RuleBase" id="RU363043"/>
    </source>
</evidence>